<accession>A0ABR1BP02</accession>
<sequence>MWPVVELANSRDAIVASAAASRFSDDRIARRETTGEKSAITRHHAPRAVAFGIPVARRSSSQRQRHDVLLSPIYTPSHKKVRENDLKRMFA</sequence>
<protein>
    <submittedName>
        <fullName evidence="1">Uncharacterized protein</fullName>
    </submittedName>
</protein>
<evidence type="ECO:0000313" key="1">
    <source>
        <dbReference type="EMBL" id="KAK6726659.1"/>
    </source>
</evidence>
<keyword evidence="2" id="KW-1185">Reference proteome</keyword>
<reference evidence="1 2" key="1">
    <citation type="submission" date="2023-08" db="EMBL/GenBank/DDBJ databases">
        <title>A Necator americanus chromosomal reference genome.</title>
        <authorList>
            <person name="Ilik V."/>
            <person name="Petrzelkova K.J."/>
            <person name="Pardy F."/>
            <person name="Fuh T."/>
            <person name="Niatou-Singa F.S."/>
            <person name="Gouil Q."/>
            <person name="Baker L."/>
            <person name="Ritchie M.E."/>
            <person name="Jex A.R."/>
            <person name="Gazzola D."/>
            <person name="Li H."/>
            <person name="Toshio Fujiwara R."/>
            <person name="Zhan B."/>
            <person name="Aroian R.V."/>
            <person name="Pafco B."/>
            <person name="Schwarz E.M."/>
        </authorList>
    </citation>
    <scope>NUCLEOTIDE SEQUENCE [LARGE SCALE GENOMIC DNA]</scope>
    <source>
        <strain evidence="1 2">Aroian</strain>
        <tissue evidence="1">Whole animal</tissue>
    </source>
</reference>
<comment type="caution">
    <text evidence="1">The sequence shown here is derived from an EMBL/GenBank/DDBJ whole genome shotgun (WGS) entry which is preliminary data.</text>
</comment>
<name>A0ABR1BP02_NECAM</name>
<proteinExistence type="predicted"/>
<dbReference type="Proteomes" id="UP001303046">
    <property type="component" value="Unassembled WGS sequence"/>
</dbReference>
<gene>
    <name evidence="1" type="primary">Necator_chrI.g904</name>
    <name evidence="1" type="ORF">RB195_004780</name>
</gene>
<dbReference type="EMBL" id="JAVFWL010000001">
    <property type="protein sequence ID" value="KAK6726659.1"/>
    <property type="molecule type" value="Genomic_DNA"/>
</dbReference>
<organism evidence="1 2">
    <name type="scientific">Necator americanus</name>
    <name type="common">Human hookworm</name>
    <dbReference type="NCBI Taxonomy" id="51031"/>
    <lineage>
        <taxon>Eukaryota</taxon>
        <taxon>Metazoa</taxon>
        <taxon>Ecdysozoa</taxon>
        <taxon>Nematoda</taxon>
        <taxon>Chromadorea</taxon>
        <taxon>Rhabditida</taxon>
        <taxon>Rhabditina</taxon>
        <taxon>Rhabditomorpha</taxon>
        <taxon>Strongyloidea</taxon>
        <taxon>Ancylostomatidae</taxon>
        <taxon>Bunostominae</taxon>
        <taxon>Necator</taxon>
    </lineage>
</organism>
<evidence type="ECO:0000313" key="2">
    <source>
        <dbReference type="Proteomes" id="UP001303046"/>
    </source>
</evidence>